<evidence type="ECO:0000256" key="4">
    <source>
        <dbReference type="SAM" id="MobiDB-lite"/>
    </source>
</evidence>
<evidence type="ECO:0000256" key="1">
    <source>
        <dbReference type="ARBA" id="ARBA00008231"/>
    </source>
</evidence>
<dbReference type="Pfam" id="PF07542">
    <property type="entry name" value="ATP12"/>
    <property type="match status" value="1"/>
</dbReference>
<dbReference type="SUPFAM" id="SSF160909">
    <property type="entry name" value="ATP12-like"/>
    <property type="match status" value="1"/>
</dbReference>
<sequence>MTPTASGPRPGSTSTTAGGTASGQPPAHGWSPRLQPRRFYRRAEAGPLPDGDPHGDPYGGWGVLLDGRPARTPARQPLRLPTPALAEAVASEWDAQAEHIEPDTMPLTRLANTALERVAADRAGIVAVLLDHVDGDVLCYRADHPTDLAARQMADWQPLLDWADQTLAARLAITHGIMPIRQPSPAVAALRTALEDLDDWTLTGAQGVAAAAGSLVLALALARGRVDGESCFALSRLDETYQMARWGADTEATRVREAVRRDILAAEHLVRLSRADHPCT</sequence>
<keyword evidence="6" id="KW-1185">Reference proteome</keyword>
<reference evidence="5 6" key="1">
    <citation type="submission" date="2020-08" db="EMBL/GenBank/DDBJ databases">
        <title>Genome sequencing of Purple Non-Sulfur Bacteria from various extreme environments.</title>
        <authorList>
            <person name="Mayer M."/>
        </authorList>
    </citation>
    <scope>NUCLEOTIDE SEQUENCE [LARGE SCALE GENOMIC DNA]</scope>
    <source>
        <strain evidence="5 6">JA131</strain>
    </source>
</reference>
<comment type="caution">
    <text evidence="5">The sequence shown here is derived from an EMBL/GenBank/DDBJ whole genome shotgun (WGS) entry which is preliminary data.</text>
</comment>
<dbReference type="InterPro" id="IPR042272">
    <property type="entry name" value="ATP12_ATP_synth-F1-assembly_N"/>
</dbReference>
<dbReference type="EMBL" id="JACIGK010000025">
    <property type="protein sequence ID" value="MBB4267378.1"/>
    <property type="molecule type" value="Genomic_DNA"/>
</dbReference>
<keyword evidence="2" id="KW-0809">Transit peptide</keyword>
<dbReference type="RefSeq" id="WP_184046715.1">
    <property type="nucleotide sequence ID" value="NZ_JACIGK010000025.1"/>
</dbReference>
<dbReference type="Proteomes" id="UP000554286">
    <property type="component" value="Unassembled WGS sequence"/>
</dbReference>
<gene>
    <name evidence="5" type="ORF">GGD89_003019</name>
</gene>
<evidence type="ECO:0000256" key="2">
    <source>
        <dbReference type="ARBA" id="ARBA00022946"/>
    </source>
</evidence>
<dbReference type="Gene3D" id="3.30.2180.10">
    <property type="entry name" value="ATP12-like"/>
    <property type="match status" value="1"/>
</dbReference>
<comment type="similarity">
    <text evidence="1">Belongs to the ATP12 family.</text>
</comment>
<dbReference type="InterPro" id="IPR011419">
    <property type="entry name" value="ATP12_ATP_synth-F1-assembly"/>
</dbReference>
<dbReference type="InterPro" id="IPR023335">
    <property type="entry name" value="ATP12_ortho_dom_sf"/>
</dbReference>
<evidence type="ECO:0000313" key="6">
    <source>
        <dbReference type="Proteomes" id="UP000554286"/>
    </source>
</evidence>
<protein>
    <submittedName>
        <fullName evidence="5">Chaperone required for assembly of F1-ATPase</fullName>
    </submittedName>
</protein>
<accession>A0A7W6WB19</accession>
<dbReference type="PANTHER" id="PTHR21013:SF10">
    <property type="entry name" value="ATP SYNTHASE MITOCHONDRIAL F1 COMPLEX ASSEMBLY FACTOR 2"/>
    <property type="match status" value="1"/>
</dbReference>
<dbReference type="GO" id="GO:0043461">
    <property type="term" value="P:proton-transporting ATP synthase complex assembly"/>
    <property type="evidence" value="ECO:0007669"/>
    <property type="project" value="InterPro"/>
</dbReference>
<evidence type="ECO:0000313" key="5">
    <source>
        <dbReference type="EMBL" id="MBB4267378.1"/>
    </source>
</evidence>
<feature type="compositionally biased region" description="Low complexity" evidence="4">
    <location>
        <begin position="1"/>
        <end position="27"/>
    </location>
</feature>
<dbReference type="AlphaFoldDB" id="A0A7W6WB19"/>
<feature type="region of interest" description="Disordered" evidence="4">
    <location>
        <begin position="1"/>
        <end position="64"/>
    </location>
</feature>
<proteinExistence type="inferred from homology"/>
<dbReference type="Gene3D" id="1.10.3580.10">
    <property type="entry name" value="ATP12 ATPase"/>
    <property type="match status" value="1"/>
</dbReference>
<keyword evidence="3" id="KW-0143">Chaperone</keyword>
<name>A0A7W6WB19_9PROT</name>
<organism evidence="5 6">
    <name type="scientific">Roseospira visakhapatnamensis</name>
    <dbReference type="NCBI Taxonomy" id="390880"/>
    <lineage>
        <taxon>Bacteria</taxon>
        <taxon>Pseudomonadati</taxon>
        <taxon>Pseudomonadota</taxon>
        <taxon>Alphaproteobacteria</taxon>
        <taxon>Rhodospirillales</taxon>
        <taxon>Rhodospirillaceae</taxon>
        <taxon>Roseospira</taxon>
    </lineage>
</organism>
<dbReference type="PANTHER" id="PTHR21013">
    <property type="entry name" value="ATP SYNTHASE MITOCHONDRIAL F1 COMPLEX ASSEMBLY FACTOR 2/ATP12 PROTEIN, MITOCHONDRIAL PRECURSOR"/>
    <property type="match status" value="1"/>
</dbReference>
<evidence type="ECO:0000256" key="3">
    <source>
        <dbReference type="ARBA" id="ARBA00023186"/>
    </source>
</evidence>